<dbReference type="HOGENOM" id="CLU_1157736_0_0_1"/>
<sequence>MELTSTSNGSESQTSSRTPGHTSTKRIVYECALVIALAINVVLCGLLALFIPMVALHTNGIIFAGHCFWIGIPNARLVYLRLHPAGINRRNKILAALYYYAIVAASLGIATYSKDCYEPCVAKAHVTFTIISLITLIGGFVILAINFVNLGLPSSHPSNQYDNNQPPSTSSVAINAVVAIFYVFFFCVFIHCIVVYCRIPNTLIGRDNTSLPVQLTQEGVIFGTDQEYNFYHPDVDDVKV</sequence>
<feature type="transmembrane region" description="Helical" evidence="2">
    <location>
        <begin position="172"/>
        <end position="196"/>
    </location>
</feature>
<evidence type="ECO:0000256" key="2">
    <source>
        <dbReference type="SAM" id="Phobius"/>
    </source>
</evidence>
<dbReference type="PhylomeDB" id="B3S0D1"/>
<keyword evidence="2" id="KW-1133">Transmembrane helix</keyword>
<evidence type="ECO:0000313" key="3">
    <source>
        <dbReference type="EMBL" id="EDV24359.1"/>
    </source>
</evidence>
<dbReference type="Proteomes" id="UP000009022">
    <property type="component" value="Unassembled WGS sequence"/>
</dbReference>
<protein>
    <submittedName>
        <fullName evidence="3">Uncharacterized protein</fullName>
    </submittedName>
</protein>
<feature type="compositionally biased region" description="Low complexity" evidence="1">
    <location>
        <begin position="1"/>
        <end position="18"/>
    </location>
</feature>
<gene>
    <name evidence="3" type="ORF">TRIADDRAFT_57770</name>
</gene>
<name>B3S0D1_TRIAD</name>
<organism evidence="3 4">
    <name type="scientific">Trichoplax adhaerens</name>
    <name type="common">Trichoplax reptans</name>
    <dbReference type="NCBI Taxonomy" id="10228"/>
    <lineage>
        <taxon>Eukaryota</taxon>
        <taxon>Metazoa</taxon>
        <taxon>Placozoa</taxon>
        <taxon>Uniplacotomia</taxon>
        <taxon>Trichoplacea</taxon>
        <taxon>Trichoplacidae</taxon>
        <taxon>Trichoplax</taxon>
    </lineage>
</organism>
<feature type="transmembrane region" description="Helical" evidence="2">
    <location>
        <begin position="125"/>
        <end position="152"/>
    </location>
</feature>
<dbReference type="CTD" id="6755098"/>
<dbReference type="InParanoid" id="B3S0D1"/>
<feature type="transmembrane region" description="Helical" evidence="2">
    <location>
        <begin position="94"/>
        <end position="113"/>
    </location>
</feature>
<proteinExistence type="predicted"/>
<feature type="transmembrane region" description="Helical" evidence="2">
    <location>
        <begin position="27"/>
        <end position="55"/>
    </location>
</feature>
<dbReference type="EMBL" id="DS985246">
    <property type="protein sequence ID" value="EDV24359.1"/>
    <property type="molecule type" value="Genomic_DNA"/>
</dbReference>
<keyword evidence="2" id="KW-0472">Membrane</keyword>
<feature type="region of interest" description="Disordered" evidence="1">
    <location>
        <begin position="1"/>
        <end position="21"/>
    </location>
</feature>
<accession>B3S0D1</accession>
<reference evidence="3 4" key="1">
    <citation type="journal article" date="2008" name="Nature">
        <title>The Trichoplax genome and the nature of placozoans.</title>
        <authorList>
            <person name="Srivastava M."/>
            <person name="Begovic E."/>
            <person name="Chapman J."/>
            <person name="Putnam N.H."/>
            <person name="Hellsten U."/>
            <person name="Kawashima T."/>
            <person name="Kuo A."/>
            <person name="Mitros T."/>
            <person name="Salamov A."/>
            <person name="Carpenter M.L."/>
            <person name="Signorovitch A.Y."/>
            <person name="Moreno M.A."/>
            <person name="Kamm K."/>
            <person name="Grimwood J."/>
            <person name="Schmutz J."/>
            <person name="Shapiro H."/>
            <person name="Grigoriev I.V."/>
            <person name="Buss L.W."/>
            <person name="Schierwater B."/>
            <person name="Dellaporta S.L."/>
            <person name="Rokhsar D.S."/>
        </authorList>
    </citation>
    <scope>NUCLEOTIDE SEQUENCE [LARGE SCALE GENOMIC DNA]</scope>
    <source>
        <strain evidence="3 4">Grell-BS-1999</strain>
    </source>
</reference>
<keyword evidence="4" id="KW-1185">Reference proteome</keyword>
<evidence type="ECO:0000256" key="1">
    <source>
        <dbReference type="SAM" id="MobiDB-lite"/>
    </source>
</evidence>
<dbReference type="RefSeq" id="XP_002113885.1">
    <property type="nucleotide sequence ID" value="XM_002113849.1"/>
</dbReference>
<evidence type="ECO:0000313" key="4">
    <source>
        <dbReference type="Proteomes" id="UP000009022"/>
    </source>
</evidence>
<dbReference type="AlphaFoldDB" id="B3S0D1"/>
<dbReference type="KEGG" id="tad:TRIADDRAFT_57770"/>
<feature type="transmembrane region" description="Helical" evidence="2">
    <location>
        <begin position="61"/>
        <end position="82"/>
    </location>
</feature>
<keyword evidence="2" id="KW-0812">Transmembrane</keyword>
<dbReference type="GeneID" id="6755098"/>